<feature type="region of interest" description="Disordered" evidence="1">
    <location>
        <begin position="1"/>
        <end position="57"/>
    </location>
</feature>
<accession>A0A8J3EAN2</accession>
<evidence type="ECO:0000256" key="1">
    <source>
        <dbReference type="SAM" id="MobiDB-lite"/>
    </source>
</evidence>
<gene>
    <name evidence="2" type="ORF">GCM10010964_01520</name>
</gene>
<proteinExistence type="predicted"/>
<evidence type="ECO:0000313" key="3">
    <source>
        <dbReference type="Proteomes" id="UP000597507"/>
    </source>
</evidence>
<dbReference type="EMBL" id="BMKS01000001">
    <property type="protein sequence ID" value="GGG16953.1"/>
    <property type="molecule type" value="Genomic_DNA"/>
</dbReference>
<dbReference type="RefSeq" id="WP_188897437.1">
    <property type="nucleotide sequence ID" value="NZ_BMKS01000001.1"/>
</dbReference>
<evidence type="ECO:0000313" key="2">
    <source>
        <dbReference type="EMBL" id="GGG16953.1"/>
    </source>
</evidence>
<reference evidence="2 3" key="1">
    <citation type="journal article" date="2014" name="Int. J. Syst. Evol. Microbiol.">
        <title>Complete genome sequence of Corynebacterium casei LMG S-19264T (=DSM 44701T), isolated from a smear-ripened cheese.</title>
        <authorList>
            <consortium name="US DOE Joint Genome Institute (JGI-PGF)"/>
            <person name="Walter F."/>
            <person name="Albersmeier A."/>
            <person name="Kalinowski J."/>
            <person name="Ruckert C."/>
        </authorList>
    </citation>
    <scope>NUCLEOTIDE SEQUENCE [LARGE SCALE GENOMIC DNA]</scope>
    <source>
        <strain evidence="2 3">CGMCC 1.16330</strain>
    </source>
</reference>
<comment type="caution">
    <text evidence="2">The sequence shown here is derived from an EMBL/GenBank/DDBJ whole genome shotgun (WGS) entry which is preliminary data.</text>
</comment>
<protein>
    <submittedName>
        <fullName evidence="2">Uncharacterized protein</fullName>
    </submittedName>
</protein>
<organism evidence="2 3">
    <name type="scientific">Caldovatus sediminis</name>
    <dbReference type="NCBI Taxonomy" id="2041189"/>
    <lineage>
        <taxon>Bacteria</taxon>
        <taxon>Pseudomonadati</taxon>
        <taxon>Pseudomonadota</taxon>
        <taxon>Alphaproteobacteria</taxon>
        <taxon>Acetobacterales</taxon>
        <taxon>Roseomonadaceae</taxon>
        <taxon>Caldovatus</taxon>
    </lineage>
</organism>
<name>A0A8J3EAN2_9PROT</name>
<dbReference type="Proteomes" id="UP000597507">
    <property type="component" value="Unassembled WGS sequence"/>
</dbReference>
<keyword evidence="3" id="KW-1185">Reference proteome</keyword>
<sequence length="149" mass="15699">MPKQRSAAPGRPSNAGRAGREEQPDRARERDLETGVKDSFPASDALSATNVLGTRAVPPERILRDEAAQPEVAGATRLAARFPDHETAKLAIEALVREVPLDRHRAELTEAPGGAATVTVLAAPGEAERLRALLALHGGHLVAEPGRSA</sequence>
<feature type="compositionally biased region" description="Basic and acidic residues" evidence="1">
    <location>
        <begin position="18"/>
        <end position="36"/>
    </location>
</feature>
<dbReference type="AlphaFoldDB" id="A0A8J3EAN2"/>